<protein>
    <submittedName>
        <fullName evidence="1">Uncharacterized protein</fullName>
    </submittedName>
</protein>
<proteinExistence type="predicted"/>
<gene>
    <name evidence="1" type="ORF">POPTR_007G025500v4</name>
</gene>
<comment type="caution">
    <text evidence="1">The sequence shown here is derived from an EMBL/GenBank/DDBJ whole genome shotgun (WGS) entry which is preliminary data.</text>
</comment>
<evidence type="ECO:0000313" key="1">
    <source>
        <dbReference type="EMBL" id="KAI9390979.1"/>
    </source>
</evidence>
<reference evidence="1 2" key="1">
    <citation type="journal article" date="2006" name="Science">
        <title>The genome of black cottonwood, Populus trichocarpa (Torr. &amp; Gray).</title>
        <authorList>
            <person name="Tuskan G.A."/>
            <person name="Difazio S."/>
            <person name="Jansson S."/>
            <person name="Bohlmann J."/>
            <person name="Grigoriev I."/>
            <person name="Hellsten U."/>
            <person name="Putnam N."/>
            <person name="Ralph S."/>
            <person name="Rombauts S."/>
            <person name="Salamov A."/>
            <person name="Schein J."/>
            <person name="Sterck L."/>
            <person name="Aerts A."/>
            <person name="Bhalerao R.R."/>
            <person name="Bhalerao R.P."/>
            <person name="Blaudez D."/>
            <person name="Boerjan W."/>
            <person name="Brun A."/>
            <person name="Brunner A."/>
            <person name="Busov V."/>
            <person name="Campbell M."/>
            <person name="Carlson J."/>
            <person name="Chalot M."/>
            <person name="Chapman J."/>
            <person name="Chen G.L."/>
            <person name="Cooper D."/>
            <person name="Coutinho P.M."/>
            <person name="Couturier J."/>
            <person name="Covert S."/>
            <person name="Cronk Q."/>
            <person name="Cunningham R."/>
            <person name="Davis J."/>
            <person name="Degroeve S."/>
            <person name="Dejardin A."/>
            <person name="Depamphilis C."/>
            <person name="Detter J."/>
            <person name="Dirks B."/>
            <person name="Dubchak I."/>
            <person name="Duplessis S."/>
            <person name="Ehlting J."/>
            <person name="Ellis B."/>
            <person name="Gendler K."/>
            <person name="Goodstein D."/>
            <person name="Gribskov M."/>
            <person name="Grimwood J."/>
            <person name="Groover A."/>
            <person name="Gunter L."/>
            <person name="Hamberger B."/>
            <person name="Heinze B."/>
            <person name="Helariutta Y."/>
            <person name="Henrissat B."/>
            <person name="Holligan D."/>
            <person name="Holt R."/>
            <person name="Huang W."/>
            <person name="Islam-Faridi N."/>
            <person name="Jones S."/>
            <person name="Jones-Rhoades M."/>
            <person name="Jorgensen R."/>
            <person name="Joshi C."/>
            <person name="Kangasjarvi J."/>
            <person name="Karlsson J."/>
            <person name="Kelleher C."/>
            <person name="Kirkpatrick R."/>
            <person name="Kirst M."/>
            <person name="Kohler A."/>
            <person name="Kalluri U."/>
            <person name="Larimer F."/>
            <person name="Leebens-Mack J."/>
            <person name="Leple J.C."/>
            <person name="Locascio P."/>
            <person name="Lou Y."/>
            <person name="Lucas S."/>
            <person name="Martin F."/>
            <person name="Montanini B."/>
            <person name="Napoli C."/>
            <person name="Nelson D.R."/>
            <person name="Nelson C."/>
            <person name="Nieminen K."/>
            <person name="Nilsson O."/>
            <person name="Pereda V."/>
            <person name="Peter G."/>
            <person name="Philippe R."/>
            <person name="Pilate G."/>
            <person name="Poliakov A."/>
            <person name="Razumovskaya J."/>
            <person name="Richardson P."/>
            <person name="Rinaldi C."/>
            <person name="Ritland K."/>
            <person name="Rouze P."/>
            <person name="Ryaboy D."/>
            <person name="Schmutz J."/>
            <person name="Schrader J."/>
            <person name="Segerman B."/>
            <person name="Shin H."/>
            <person name="Siddiqui A."/>
            <person name="Sterky F."/>
            <person name="Terry A."/>
            <person name="Tsai C.J."/>
            <person name="Uberbacher E."/>
            <person name="Unneberg P."/>
            <person name="Vahala J."/>
            <person name="Wall K."/>
            <person name="Wessler S."/>
            <person name="Yang G."/>
            <person name="Yin T."/>
            <person name="Douglas C."/>
            <person name="Marra M."/>
            <person name="Sandberg G."/>
            <person name="Van de Peer Y."/>
            <person name="Rokhsar D."/>
        </authorList>
    </citation>
    <scope>NUCLEOTIDE SEQUENCE [LARGE SCALE GENOMIC DNA]</scope>
    <source>
        <strain evidence="2">cv. Nisqually</strain>
    </source>
</reference>
<organism evidence="1 2">
    <name type="scientific">Populus trichocarpa</name>
    <name type="common">Western balsam poplar</name>
    <name type="synonym">Populus balsamifera subsp. trichocarpa</name>
    <dbReference type="NCBI Taxonomy" id="3694"/>
    <lineage>
        <taxon>Eukaryota</taxon>
        <taxon>Viridiplantae</taxon>
        <taxon>Streptophyta</taxon>
        <taxon>Embryophyta</taxon>
        <taxon>Tracheophyta</taxon>
        <taxon>Spermatophyta</taxon>
        <taxon>Magnoliopsida</taxon>
        <taxon>eudicotyledons</taxon>
        <taxon>Gunneridae</taxon>
        <taxon>Pentapetalae</taxon>
        <taxon>rosids</taxon>
        <taxon>fabids</taxon>
        <taxon>Malpighiales</taxon>
        <taxon>Salicaceae</taxon>
        <taxon>Saliceae</taxon>
        <taxon>Populus</taxon>
    </lineage>
</organism>
<dbReference type="Proteomes" id="UP000006729">
    <property type="component" value="Chromosome 7"/>
</dbReference>
<keyword evidence="2" id="KW-1185">Reference proteome</keyword>
<dbReference type="EMBL" id="CM009296">
    <property type="protein sequence ID" value="KAI9390979.1"/>
    <property type="molecule type" value="Genomic_DNA"/>
</dbReference>
<name>A0ACC0SPT1_POPTR</name>
<accession>A0ACC0SPT1</accession>
<evidence type="ECO:0000313" key="2">
    <source>
        <dbReference type="Proteomes" id="UP000006729"/>
    </source>
</evidence>
<sequence>MTMLKKLPEEVLNLWNTWEIRGMLLVSLLLQIILIIFGSRRKYIARSWVRIFVWSQGDSAGGGSNKANNLIQAFWAPFLLLHLGGPDTITAYSIEDNELWFRHLLGLAVQVGVALQVFSRSWGSGILTFIAIPMLIVGIIKYAEMTWVLRSSCSKSLKNTFLSKFRPFYPLRATETLQRALGGNYLRRVYTFFDISMFMMQDLVPGIPALMNSQLLISSNSADDAFKVVEVELGLIYDMLYTKAPLIYSLVGIILRSISFLLFFTAFITFQVMIDKHAYPTIDITITSIAQHNLISFCIENKPLKYCLELLGILEMTRQVYVDREDMNVGLRNSIFGHLQKKCEKIKENFNFIDTNFRRKIIGQRGDGVLEGEGQLHDFKWCTTEVEFSRSLLVWHLATDICYFADKDANNNVPSDCETSKCLSEYTMYLLVARPNMLPKGIGDIEKGYLDTCQDLALLGKVIATGEQALSKKDVVDTILLGIESYTTAESDFLSDWRTTKSVLDGGYWLARQLRSWGLEKRWKMINEVWIEMLAYAAAHCPRKEHAQQLRRGGELLTHVSFLMLHFGFSEQYEYFRFEDVQVLSCWNLTVVSIPKINKPDYFYLYIFSQFTILKIPFECPHFVFSILLIK</sequence>